<organism evidence="1">
    <name type="scientific">Bionectria ochroleuca</name>
    <name type="common">Gliocladium roseum</name>
    <dbReference type="NCBI Taxonomy" id="29856"/>
    <lineage>
        <taxon>Eukaryota</taxon>
        <taxon>Fungi</taxon>
        <taxon>Dikarya</taxon>
        <taxon>Ascomycota</taxon>
        <taxon>Pezizomycotina</taxon>
        <taxon>Sordariomycetes</taxon>
        <taxon>Hypocreomycetidae</taxon>
        <taxon>Hypocreales</taxon>
        <taxon>Bionectriaceae</taxon>
        <taxon>Clonostachys</taxon>
    </lineage>
</organism>
<sequence length="707" mass="80863">MVSFGNFNAALSSFRAEATNALVNVNLEINFSKFVKPPPEYDAIGQNLARSRRDEAQNGARHILARKLGLLFKNHAALPHTPNLIKAYGERASEIARTSTANPRGQPSHGPFSEIIGADATTLWAAATSGRRSLQCHLLACFLARMWESTEATSIWVEIISRRRKELQEQLEADGELDNEVLLAATSDYVRSDIHNWDASARAWLRAADGVMNKQQIQLRLIVDNLDMPVNMKPDTYLSVIEAWASAMTQMENLLMGVPLQVYSGDILLGLLSWHIYPDMLYLSSKDQKIHQGDPLVKGRGILTLGLEPSPKRAKDCQSVYWSLPLAHLRYYGLPVTRMATIRLSDKDRLTVDEMLWAFLSAYINKWDDGSVPTAEVLQYISDVAIQLHWTMGYDYSPKGKGQRDDETQRKWKSGREVHKKDSWLTMFPRISLLFKDRLDDQRVRKLRNMGQRYYPKSFDPFQGIFGVETFLRSARRTEDMIELLRLATLSMATQSSPYEFLIIYKKYFDSATGEFCYGFEFATAVPDHQVTKTGWDTDTRRQHRRWISSHLSKQILKYRLEQIISYGEKSEVVGSFPYPVFLRNPKASEPGDGSRNWIQYRSDFLPRTTLTAHFGPKRAYQTRRYRVVYGESNEIALLRMIQDQPKIFHPSGSPKEPESDCARMFDLNDPKHDVILGLTLIDSLYKTLPNATVDVRVIQEGFEQAH</sequence>
<name>A0A0B7K843_BIOOC</name>
<evidence type="ECO:0000313" key="1">
    <source>
        <dbReference type="EMBL" id="CEO53309.1"/>
    </source>
</evidence>
<gene>
    <name evidence="1" type="ORF">BN869_000009367_1</name>
</gene>
<dbReference type="EMBL" id="CDPU01000034">
    <property type="protein sequence ID" value="CEO53309.1"/>
    <property type="molecule type" value="Genomic_DNA"/>
</dbReference>
<accession>A0A0B7K843</accession>
<proteinExistence type="predicted"/>
<protein>
    <submittedName>
        <fullName evidence="1">Uncharacterized protein</fullName>
    </submittedName>
</protein>
<reference evidence="1" key="1">
    <citation type="submission" date="2015-01" db="EMBL/GenBank/DDBJ databases">
        <authorList>
            <person name="Durling Mikael"/>
        </authorList>
    </citation>
    <scope>NUCLEOTIDE SEQUENCE</scope>
</reference>
<dbReference type="AlphaFoldDB" id="A0A0B7K843"/>